<dbReference type="PANTHER" id="PTHR12854">
    <property type="entry name" value="ATAXIN 2-RELATED"/>
    <property type="match status" value="1"/>
</dbReference>
<accession>M2Z515</accession>
<dbReference type="InterPro" id="IPR009604">
    <property type="entry name" value="LsmAD_domain"/>
</dbReference>
<feature type="compositionally biased region" description="Basic and acidic residues" evidence="1">
    <location>
        <begin position="305"/>
        <end position="318"/>
    </location>
</feature>
<sequence>MAATVNGRDPVKPAGNPPAASKQQLKGTAPSARALDGARKQAPSPVHAQNKKPQNAWSKGAPVIGNRTPSAVNGAQKPPPPAPAVSHAKSSVDPHADKHAHDRALFLFSQFVGKDVTLTLKSGEQFTGVFSGGAFDGPKPHYLLKMVRRTRLPNSQQTNGDVQLPHDFIGEGDDHAMSFDIDAEINVKEVVIATSSAPQQNGSAGSFMTDAQISAKAYRERELQKWEPGPDTDVDLSLEASGSRGDTEWDQFAANERMYGVSSSYDEDIYTTSIDRNNPEYKRQVAKAERIAREIENSAPANAHVAEERRQDAYRGDDAGDEEEKYSGVARDSSSLPKRAPGAYVPPSQRPITGAPSVPGAPFDPAIISSQIKAAAAPAPAPVAAPAKPGPEQPKPAEKAAPATTETSKATSAAVATSSEPPKKKESTTEDRVRDTADAFKQFANNEKLRLRAAQEQKRVNQRQEKNVKLNDLKKFAENFKLKSRVPDDLVPILAKDREKQLEIQKKADQAAKEEEIRAKDKDSEKANSVTASPAPSSSVSQAAPTPSTDSRAPFNQQNRTRVGQQARQQIPPGQSPAGIPLSQRLRNNQMHFNGRAGIQPLPAELRIPSGPPQPTGADMPMSPNSATRLNVNAKSFEFRPGASAFTPTGTSPSPQRKETEELVSFFSKGKKKEPKSPTGFVDAVKRMAEADYPEHLKVAINKNGGVPQAFSTQPTWSQPKERENTSHESAYPKAQAPSSGPSPMHTPNPGQMPHAHQLPAHMQGPPTMPGPNQRQPFYGQPQHGHGHAPSFDPRLQQQFGPNGSVQNSPRVQQVPAVPFNGQMPPMQMQQFPGQPMPQYGMSPSMQYRQMAPQGTPMMMPGGPQPQMMPMRPGFGGPQFNPQMGGGHMMVQNPSQGYQNGPMPQGYGGSPMPPNAQPHMPHMQPHGSFSGSPRPHMMSHQGSHQGFQPGMPMQPHFAPSPGQYPHHMQHRAMSSGYPQMTPRQQAAVPHQPSPGMGVAQGDEGK</sequence>
<feature type="region of interest" description="Disordered" evidence="1">
    <location>
        <begin position="219"/>
        <end position="245"/>
    </location>
</feature>
<dbReference type="eggNOG" id="KOG2375">
    <property type="taxonomic scope" value="Eukaryota"/>
</dbReference>
<feature type="compositionally biased region" description="Low complexity" evidence="1">
    <location>
        <begin position="529"/>
        <end position="549"/>
    </location>
</feature>
<feature type="compositionally biased region" description="Low complexity" evidence="1">
    <location>
        <begin position="399"/>
        <end position="420"/>
    </location>
</feature>
<dbReference type="PANTHER" id="PTHR12854:SF7">
    <property type="entry name" value="ATAXIN-2 HOMOLOG"/>
    <property type="match status" value="1"/>
</dbReference>
<dbReference type="GeneID" id="19342723"/>
<dbReference type="Pfam" id="PF06741">
    <property type="entry name" value="LsmAD"/>
    <property type="match status" value="1"/>
</dbReference>
<dbReference type="GO" id="GO:0010494">
    <property type="term" value="C:cytoplasmic stress granule"/>
    <property type="evidence" value="ECO:0007669"/>
    <property type="project" value="TreeGrafter"/>
</dbReference>
<feature type="compositionally biased region" description="Polar residues" evidence="1">
    <location>
        <begin position="710"/>
        <end position="719"/>
    </location>
</feature>
<feature type="region of interest" description="Disordered" evidence="1">
    <location>
        <begin position="294"/>
        <end position="436"/>
    </location>
</feature>
<dbReference type="AlphaFoldDB" id="M2Z515"/>
<dbReference type="InterPro" id="IPR045117">
    <property type="entry name" value="ATXN2-like"/>
</dbReference>
<dbReference type="KEGG" id="pfj:MYCFIDRAFT_88620"/>
<feature type="domain" description="LsmAD" evidence="2">
    <location>
        <begin position="259"/>
        <end position="332"/>
    </location>
</feature>
<feature type="region of interest" description="Disordered" evidence="1">
    <location>
        <begin position="1"/>
        <end position="97"/>
    </location>
</feature>
<feature type="region of interest" description="Disordered" evidence="1">
    <location>
        <begin position="641"/>
        <end position="681"/>
    </location>
</feature>
<dbReference type="OrthoDB" id="2275718at2759"/>
<evidence type="ECO:0000259" key="2">
    <source>
        <dbReference type="SMART" id="SM01272"/>
    </source>
</evidence>
<dbReference type="InterPro" id="IPR025852">
    <property type="entry name" value="SM_dom_ATX"/>
</dbReference>
<name>M2Z515_PSEFD</name>
<gene>
    <name evidence="3" type="ORF">MYCFIDRAFT_88620</name>
</gene>
<evidence type="ECO:0000313" key="4">
    <source>
        <dbReference type="Proteomes" id="UP000016932"/>
    </source>
</evidence>
<proteinExistence type="predicted"/>
<dbReference type="SMART" id="SM01272">
    <property type="entry name" value="LsmAD"/>
    <property type="match status" value="1"/>
</dbReference>
<dbReference type="GO" id="GO:0003729">
    <property type="term" value="F:mRNA binding"/>
    <property type="evidence" value="ECO:0007669"/>
    <property type="project" value="TreeGrafter"/>
</dbReference>
<dbReference type="STRING" id="383855.M2Z515"/>
<keyword evidence="4" id="KW-1185">Reference proteome</keyword>
<feature type="region of interest" description="Disordered" evidence="1">
    <location>
        <begin position="504"/>
        <end position="627"/>
    </location>
</feature>
<dbReference type="HOGENOM" id="CLU_007072_0_0_1"/>
<dbReference type="EMBL" id="KB446557">
    <property type="protein sequence ID" value="EME84900.1"/>
    <property type="molecule type" value="Genomic_DNA"/>
</dbReference>
<dbReference type="Proteomes" id="UP000016932">
    <property type="component" value="Unassembled WGS sequence"/>
</dbReference>
<dbReference type="RefSeq" id="XP_007925445.1">
    <property type="nucleotide sequence ID" value="XM_007927254.1"/>
</dbReference>
<feature type="compositionally biased region" description="Pro residues" evidence="1">
    <location>
        <begin position="379"/>
        <end position="394"/>
    </location>
</feature>
<reference evidence="3 4" key="1">
    <citation type="journal article" date="2012" name="PLoS Pathog.">
        <title>Diverse lifestyles and strategies of plant pathogenesis encoded in the genomes of eighteen Dothideomycetes fungi.</title>
        <authorList>
            <person name="Ohm R.A."/>
            <person name="Feau N."/>
            <person name="Henrissat B."/>
            <person name="Schoch C.L."/>
            <person name="Horwitz B.A."/>
            <person name="Barry K.W."/>
            <person name="Condon B.J."/>
            <person name="Copeland A.C."/>
            <person name="Dhillon B."/>
            <person name="Glaser F."/>
            <person name="Hesse C.N."/>
            <person name="Kosti I."/>
            <person name="LaButti K."/>
            <person name="Lindquist E.A."/>
            <person name="Lucas S."/>
            <person name="Salamov A.A."/>
            <person name="Bradshaw R.E."/>
            <person name="Ciuffetti L."/>
            <person name="Hamelin R.C."/>
            <person name="Kema G.H.J."/>
            <person name="Lawrence C."/>
            <person name="Scott J.A."/>
            <person name="Spatafora J.W."/>
            <person name="Turgeon B.G."/>
            <person name="de Wit P.J.G.M."/>
            <person name="Zhong S."/>
            <person name="Goodwin S.B."/>
            <person name="Grigoriev I.V."/>
        </authorList>
    </citation>
    <scope>NUCLEOTIDE SEQUENCE [LARGE SCALE GENOMIC DNA]</scope>
    <source>
        <strain evidence="3 4">CIRAD86</strain>
    </source>
</reference>
<organism evidence="3 4">
    <name type="scientific">Pseudocercospora fijiensis (strain CIRAD86)</name>
    <name type="common">Black leaf streak disease fungus</name>
    <name type="synonym">Mycosphaerella fijiensis</name>
    <dbReference type="NCBI Taxonomy" id="383855"/>
    <lineage>
        <taxon>Eukaryota</taxon>
        <taxon>Fungi</taxon>
        <taxon>Dikarya</taxon>
        <taxon>Ascomycota</taxon>
        <taxon>Pezizomycotina</taxon>
        <taxon>Dothideomycetes</taxon>
        <taxon>Dothideomycetidae</taxon>
        <taxon>Mycosphaerellales</taxon>
        <taxon>Mycosphaerellaceae</taxon>
        <taxon>Pseudocercospora</taxon>
    </lineage>
</organism>
<feature type="compositionally biased region" description="Polar residues" evidence="1">
    <location>
        <begin position="796"/>
        <end position="810"/>
    </location>
</feature>
<feature type="compositionally biased region" description="Polar residues" evidence="1">
    <location>
        <begin position="646"/>
        <end position="655"/>
    </location>
</feature>
<feature type="compositionally biased region" description="Polar residues" evidence="1">
    <location>
        <begin position="550"/>
        <end position="573"/>
    </location>
</feature>
<feature type="compositionally biased region" description="Basic and acidic residues" evidence="1">
    <location>
        <begin position="421"/>
        <end position="436"/>
    </location>
</feature>
<dbReference type="VEuPathDB" id="FungiDB:MYCFIDRAFT_88620"/>
<evidence type="ECO:0000313" key="3">
    <source>
        <dbReference type="EMBL" id="EME84900.1"/>
    </source>
</evidence>
<feature type="region of interest" description="Disordered" evidence="1">
    <location>
        <begin position="704"/>
        <end position="810"/>
    </location>
</feature>
<feature type="compositionally biased region" description="Basic and acidic residues" evidence="1">
    <location>
        <begin position="504"/>
        <end position="526"/>
    </location>
</feature>
<evidence type="ECO:0000256" key="1">
    <source>
        <dbReference type="SAM" id="MobiDB-lite"/>
    </source>
</evidence>
<dbReference type="GO" id="GO:0034063">
    <property type="term" value="P:stress granule assembly"/>
    <property type="evidence" value="ECO:0007669"/>
    <property type="project" value="TreeGrafter"/>
</dbReference>
<feature type="region of interest" description="Disordered" evidence="1">
    <location>
        <begin position="901"/>
        <end position="1005"/>
    </location>
</feature>
<dbReference type="Pfam" id="PF14438">
    <property type="entry name" value="SM-ATX"/>
    <property type="match status" value="1"/>
</dbReference>
<protein>
    <recommendedName>
        <fullName evidence="2">LsmAD domain-containing protein</fullName>
    </recommendedName>
</protein>